<gene>
    <name evidence="5" type="ORF">SDRG_05695</name>
</gene>
<dbReference type="VEuPathDB" id="FungiDB:SDRG_05695"/>
<dbReference type="eggNOG" id="KOG0531">
    <property type="taxonomic scope" value="Eukaryota"/>
</dbReference>
<dbReference type="SUPFAM" id="SSF52058">
    <property type="entry name" value="L domain-like"/>
    <property type="match status" value="1"/>
</dbReference>
<proteinExistence type="predicted"/>
<keyword evidence="3" id="KW-0472">Membrane</keyword>
<dbReference type="PANTHER" id="PTHR45973">
    <property type="entry name" value="PROTEIN PHOSPHATASE 1 REGULATORY SUBUNIT SDS22-RELATED"/>
    <property type="match status" value="1"/>
</dbReference>
<keyword evidence="6" id="KW-1185">Reference proteome</keyword>
<keyword evidence="2" id="KW-0677">Repeat</keyword>
<evidence type="ECO:0000313" key="5">
    <source>
        <dbReference type="EMBL" id="EQC36865.1"/>
    </source>
</evidence>
<evidence type="ECO:0000256" key="3">
    <source>
        <dbReference type="SAM" id="Phobius"/>
    </source>
</evidence>
<evidence type="ECO:0000256" key="4">
    <source>
        <dbReference type="SAM" id="SignalP"/>
    </source>
</evidence>
<feature type="chain" id="PRO_5004583484" evidence="4">
    <location>
        <begin position="17"/>
        <end position="867"/>
    </location>
</feature>
<dbReference type="OMA" id="WHVESSA"/>
<name>T0QS93_SAPDV</name>
<organism evidence="5 6">
    <name type="scientific">Saprolegnia diclina (strain VS20)</name>
    <dbReference type="NCBI Taxonomy" id="1156394"/>
    <lineage>
        <taxon>Eukaryota</taxon>
        <taxon>Sar</taxon>
        <taxon>Stramenopiles</taxon>
        <taxon>Oomycota</taxon>
        <taxon>Saprolegniomycetes</taxon>
        <taxon>Saprolegniales</taxon>
        <taxon>Saprolegniaceae</taxon>
        <taxon>Saprolegnia</taxon>
    </lineage>
</organism>
<dbReference type="AlphaFoldDB" id="T0QS93"/>
<feature type="transmembrane region" description="Helical" evidence="3">
    <location>
        <begin position="260"/>
        <end position="281"/>
    </location>
</feature>
<dbReference type="Gene3D" id="3.80.10.10">
    <property type="entry name" value="Ribonuclease Inhibitor"/>
    <property type="match status" value="1"/>
</dbReference>
<dbReference type="STRING" id="1156394.T0QS93"/>
<sequence>MVRMLLVWSMAALANATSSIVFHVLAPVAGTPSTAFYHQVQVAAAASVNQTNVWTLTTDATINASFLPLWLQSNVMSATPGSTLVVNASVEVDPFSIQVVFINDTLLAPVCTTSCDAIHEAQAAHTSWLLTTLGASRSQWLFLVGQRPLCEIATALSSVLQEHRVDAYFGLTSAKSQVSQVATNATVVTAYAYAHATAASTTCSSVYEASPVLSTISAHVVSKYAMHVSLHSDSTLGAYALSQTRLLKSFEASESTTATYVPWVIVGSFVLLCALGILYGLKYKGLKLKKHSLFPRQSSSTEMDAIATLPRTSSAIDLEIGSSDDDESDRPRQYTIVSTAMKPSVWTVIEVRDRPLEWHVESSARIFEASCKYKQLRTLPPPLPMSAQIDDIVLLDASMNRLRQVPPLASWPNLRELRVQLNQLTDVAGLDGCRHLRVLNAATNLITHVRGLPTANALVSLDLSCNEIGSLDGLDVCVHLQTLLLDENKLTTLRGVEGLRSLERLSVRRNQLHDDCLGSVVPLQQLRSLALSYNHLTDLDELVKTVLSLPLLDELEALSNPVTTGDAYKHRLCQHKHLQQLDMKTILPTMRHTLAKAADANDVASLVTETTQLYMDHMQQQKRVLDDGLRLYKARQAMLTAAHDECVAGLHADLAECVQFARGLSRHDKASYLVSKAGLEEWKRMLMASMAAQQDDEKKAAEVAARDRHAALLQRVRDTSPDQQLRELAAHRPHVWRDLKALALQQRMVDEEADRMASEARDAQLAAQAQAKAMERDARVELVLGLAKDLKLHETPEYTDTLRRLRVRGDALATRRAAARRIQRAYRRHKRKELPEIPAHSAVVAIVEAVVPASKSRFSLPWRKRRV</sequence>
<evidence type="ECO:0000256" key="2">
    <source>
        <dbReference type="ARBA" id="ARBA00022737"/>
    </source>
</evidence>
<dbReference type="EMBL" id="JH767146">
    <property type="protein sequence ID" value="EQC36865.1"/>
    <property type="molecule type" value="Genomic_DNA"/>
</dbReference>
<protein>
    <submittedName>
        <fullName evidence="5">Uncharacterized protein</fullName>
    </submittedName>
</protein>
<dbReference type="InterPro" id="IPR032675">
    <property type="entry name" value="LRR_dom_sf"/>
</dbReference>
<keyword evidence="4" id="KW-0732">Signal</keyword>
<accession>T0QS93</accession>
<keyword evidence="3" id="KW-0812">Transmembrane</keyword>
<feature type="signal peptide" evidence="4">
    <location>
        <begin position="1"/>
        <end position="16"/>
    </location>
</feature>
<dbReference type="PROSITE" id="PS51450">
    <property type="entry name" value="LRR"/>
    <property type="match status" value="4"/>
</dbReference>
<dbReference type="PANTHER" id="PTHR45973:SF35">
    <property type="entry name" value="LEUCINE-RICH REPEAT-CONTAINING PROTEIN 43"/>
    <property type="match status" value="1"/>
</dbReference>
<dbReference type="GeneID" id="19946422"/>
<keyword evidence="3" id="KW-1133">Transmembrane helix</keyword>
<dbReference type="RefSeq" id="XP_008609646.1">
    <property type="nucleotide sequence ID" value="XM_008611424.1"/>
</dbReference>
<dbReference type="Proteomes" id="UP000030762">
    <property type="component" value="Unassembled WGS sequence"/>
</dbReference>
<keyword evidence="1" id="KW-0433">Leucine-rich repeat</keyword>
<dbReference type="InterPro" id="IPR050576">
    <property type="entry name" value="Cilia_flagella_integrity"/>
</dbReference>
<dbReference type="InterPro" id="IPR001611">
    <property type="entry name" value="Leu-rich_rpt"/>
</dbReference>
<dbReference type="OrthoDB" id="6334211at2759"/>
<reference evidence="5 6" key="1">
    <citation type="submission" date="2012-04" db="EMBL/GenBank/DDBJ databases">
        <title>The Genome Sequence of Saprolegnia declina VS20.</title>
        <authorList>
            <consortium name="The Broad Institute Genome Sequencing Platform"/>
            <person name="Russ C."/>
            <person name="Nusbaum C."/>
            <person name="Tyler B."/>
            <person name="van West P."/>
            <person name="Dieguez-Uribeondo J."/>
            <person name="de Bruijn I."/>
            <person name="Tripathy S."/>
            <person name="Jiang R."/>
            <person name="Young S.K."/>
            <person name="Zeng Q."/>
            <person name="Gargeya S."/>
            <person name="Fitzgerald M."/>
            <person name="Haas B."/>
            <person name="Abouelleil A."/>
            <person name="Alvarado L."/>
            <person name="Arachchi H.M."/>
            <person name="Berlin A."/>
            <person name="Chapman S.B."/>
            <person name="Goldberg J."/>
            <person name="Griggs A."/>
            <person name="Gujja S."/>
            <person name="Hansen M."/>
            <person name="Howarth C."/>
            <person name="Imamovic A."/>
            <person name="Larimer J."/>
            <person name="McCowen C."/>
            <person name="Montmayeur A."/>
            <person name="Murphy C."/>
            <person name="Neiman D."/>
            <person name="Pearson M."/>
            <person name="Priest M."/>
            <person name="Roberts A."/>
            <person name="Saif S."/>
            <person name="Shea T."/>
            <person name="Sisk P."/>
            <person name="Sykes S."/>
            <person name="Wortman J."/>
            <person name="Nusbaum C."/>
            <person name="Birren B."/>
        </authorList>
    </citation>
    <scope>NUCLEOTIDE SEQUENCE [LARGE SCALE GENOMIC DNA]</scope>
    <source>
        <strain evidence="5 6">VS20</strain>
    </source>
</reference>
<evidence type="ECO:0000256" key="1">
    <source>
        <dbReference type="ARBA" id="ARBA00022614"/>
    </source>
</evidence>
<dbReference type="InParanoid" id="T0QS93"/>
<evidence type="ECO:0000313" key="6">
    <source>
        <dbReference type="Proteomes" id="UP000030762"/>
    </source>
</evidence>